<feature type="domain" description="Clathrin/coatomer adaptor adaptin-like N-terminal" evidence="10">
    <location>
        <begin position="23"/>
        <end position="574"/>
    </location>
</feature>
<dbReference type="Gene3D" id="3.30.310.10">
    <property type="entry name" value="TATA-Binding Protein"/>
    <property type="match status" value="1"/>
</dbReference>
<evidence type="ECO:0000256" key="3">
    <source>
        <dbReference type="ARBA" id="ARBA00022583"/>
    </source>
</evidence>
<keyword evidence="4 7" id="KW-0653">Protein transport</keyword>
<dbReference type="InterPro" id="IPR011989">
    <property type="entry name" value="ARM-like"/>
</dbReference>
<dbReference type="GO" id="GO:0006886">
    <property type="term" value="P:intracellular protein transport"/>
    <property type="evidence" value="ECO:0007669"/>
    <property type="project" value="UniProtKB-UniRule"/>
</dbReference>
<evidence type="ECO:0000259" key="11">
    <source>
        <dbReference type="Pfam" id="PF02296"/>
    </source>
</evidence>
<feature type="compositionally biased region" description="Acidic residues" evidence="9">
    <location>
        <begin position="615"/>
        <end position="640"/>
    </location>
</feature>
<feature type="binding site" evidence="8">
    <location>
        <begin position="50"/>
        <end position="54"/>
    </location>
    <ligand>
        <name>a 1,2-diacyl-sn-glycero-3-phospho-(1D-myo-inositol-3,4,5-trisphosphate)</name>
        <dbReference type="ChEBI" id="CHEBI:57836"/>
    </ligand>
</feature>
<dbReference type="AlphaFoldDB" id="A0A6A7G4W7"/>
<feature type="compositionally biased region" description="Basic and acidic residues" evidence="9">
    <location>
        <begin position="646"/>
        <end position="658"/>
    </location>
</feature>
<feature type="binding site" evidence="8">
    <location>
        <position position="46"/>
    </location>
    <ligand>
        <name>a 1,2-diacyl-sn-glycero-3-phospho-(1D-myo-inositol-3,4,5-trisphosphate)</name>
        <dbReference type="ChEBI" id="CHEBI:57836"/>
    </ligand>
</feature>
<evidence type="ECO:0000256" key="4">
    <source>
        <dbReference type="ARBA" id="ARBA00022927"/>
    </source>
</evidence>
<dbReference type="InterPro" id="IPR013041">
    <property type="entry name" value="Clathrin_app_Ig-like_sf"/>
</dbReference>
<dbReference type="GO" id="GO:0072583">
    <property type="term" value="P:clathrin-dependent endocytosis"/>
    <property type="evidence" value="ECO:0007669"/>
    <property type="project" value="InterPro"/>
</dbReference>
<dbReference type="InterPro" id="IPR016024">
    <property type="entry name" value="ARM-type_fold"/>
</dbReference>
<dbReference type="Pfam" id="PF02883">
    <property type="entry name" value="Alpha_adaptinC2"/>
    <property type="match status" value="1"/>
</dbReference>
<accession>A0A6A7G4W7</accession>
<keyword evidence="6 7" id="KW-0168">Coated pit</keyword>
<proteinExistence type="evidence at transcript level"/>
<evidence type="ECO:0000256" key="1">
    <source>
        <dbReference type="ARBA" id="ARBA00004277"/>
    </source>
</evidence>
<dbReference type="PIRSF" id="PIRSF037091">
    <property type="entry name" value="AP2_complex_alpha"/>
    <property type="match status" value="1"/>
</dbReference>
<dbReference type="SUPFAM" id="SSF48371">
    <property type="entry name" value="ARM repeat"/>
    <property type="match status" value="1"/>
</dbReference>
<feature type="region of interest" description="Disordered" evidence="9">
    <location>
        <begin position="592"/>
        <end position="717"/>
    </location>
</feature>
<dbReference type="GO" id="GO:0035615">
    <property type="term" value="F:clathrin adaptor activity"/>
    <property type="evidence" value="ECO:0007669"/>
    <property type="project" value="InterPro"/>
</dbReference>
<keyword evidence="3 7" id="KW-0254">Endocytosis</keyword>
<evidence type="ECO:0000259" key="10">
    <source>
        <dbReference type="Pfam" id="PF01602"/>
    </source>
</evidence>
<dbReference type="SUPFAM" id="SSF49348">
    <property type="entry name" value="Clathrin adaptor appendage domain"/>
    <property type="match status" value="1"/>
</dbReference>
<dbReference type="InterPro" id="IPR050840">
    <property type="entry name" value="Adaptor_Complx_Large_Subunit"/>
</dbReference>
<dbReference type="InterPro" id="IPR008152">
    <property type="entry name" value="Clathrin_a/b/g-adaptin_app_Ig"/>
</dbReference>
<dbReference type="InterPro" id="IPR012295">
    <property type="entry name" value="TBP_dom_sf"/>
</dbReference>
<feature type="domain" description="Clathrin adaptor alpha-adaptin appendage C-terminal subdomain" evidence="11">
    <location>
        <begin position="870"/>
        <end position="981"/>
    </location>
</feature>
<evidence type="ECO:0000256" key="7">
    <source>
        <dbReference type="PIRNR" id="PIRNR037091"/>
    </source>
</evidence>
<organism evidence="13">
    <name type="scientific">Hirondellea gigas</name>
    <dbReference type="NCBI Taxonomy" id="1518452"/>
    <lineage>
        <taxon>Eukaryota</taxon>
        <taxon>Metazoa</taxon>
        <taxon>Ecdysozoa</taxon>
        <taxon>Arthropoda</taxon>
        <taxon>Crustacea</taxon>
        <taxon>Multicrustacea</taxon>
        <taxon>Malacostraca</taxon>
        <taxon>Eumalacostraca</taxon>
        <taxon>Peracarida</taxon>
        <taxon>Amphipoda</taxon>
        <taxon>Amphilochidea</taxon>
        <taxon>Lysianassida</taxon>
        <taxon>Lysianassidira</taxon>
        <taxon>Lysianassoidea</taxon>
        <taxon>Lysianassidae</taxon>
        <taxon>Hirondellea</taxon>
    </lineage>
</organism>
<dbReference type="PANTHER" id="PTHR22780">
    <property type="entry name" value="ADAPTIN, ALPHA/GAMMA/EPSILON"/>
    <property type="match status" value="1"/>
</dbReference>
<keyword evidence="5 7" id="KW-0472">Membrane</keyword>
<feature type="domain" description="Clathrin adaptor alpha/beta/gamma-adaptin appendage Ig-like subdomain" evidence="12">
    <location>
        <begin position="759"/>
        <end position="855"/>
    </location>
</feature>
<evidence type="ECO:0000256" key="8">
    <source>
        <dbReference type="PIRSR" id="PIRSR037091-1"/>
    </source>
</evidence>
<dbReference type="InterPro" id="IPR017104">
    <property type="entry name" value="AP2_complex_asu"/>
</dbReference>
<evidence type="ECO:0000256" key="5">
    <source>
        <dbReference type="ARBA" id="ARBA00023136"/>
    </source>
</evidence>
<dbReference type="InterPro" id="IPR003164">
    <property type="entry name" value="Clathrin_a-adaptin_app_sub_C"/>
</dbReference>
<feature type="binding site" evidence="8">
    <location>
        <begin position="5"/>
        <end position="6"/>
    </location>
    <ligand>
        <name>a 1,2-diacyl-sn-glycero-3-phospho-(1D-myo-inositol-3,4,5-trisphosphate)</name>
        <dbReference type="ChEBI" id="CHEBI:57836"/>
    </ligand>
</feature>
<dbReference type="Gene3D" id="2.60.40.1230">
    <property type="match status" value="1"/>
</dbReference>
<keyword evidence="2 7" id="KW-0813">Transport</keyword>
<comment type="similarity">
    <text evidence="7">Belongs to the adaptor complexes large subunit family.</text>
</comment>
<comment type="function">
    <text evidence="7">Adaptins are components of the adaptor complexes which link clathrin to receptors in coated vesicles. Clathrin-associated protein complexes are believed to interact with the cytoplasmic tails of membrane proteins, leading to their selection and concentration.</text>
</comment>
<feature type="compositionally biased region" description="Basic and acidic residues" evidence="9">
    <location>
        <begin position="592"/>
        <end position="614"/>
    </location>
</feature>
<evidence type="ECO:0000259" key="12">
    <source>
        <dbReference type="Pfam" id="PF02883"/>
    </source>
</evidence>
<protein>
    <recommendedName>
        <fullName evidence="7">AP-2 complex subunit alpha</fullName>
    </recommendedName>
</protein>
<dbReference type="GO" id="GO:0030122">
    <property type="term" value="C:AP-2 adaptor complex"/>
    <property type="evidence" value="ECO:0007669"/>
    <property type="project" value="InterPro"/>
</dbReference>
<dbReference type="InterPro" id="IPR009028">
    <property type="entry name" value="Coatomer/calthrin_app_sub_C"/>
</dbReference>
<feature type="compositionally biased region" description="Polar residues" evidence="9">
    <location>
        <begin position="666"/>
        <end position="677"/>
    </location>
</feature>
<dbReference type="Pfam" id="PF02296">
    <property type="entry name" value="Alpha_adaptin_C"/>
    <property type="match status" value="1"/>
</dbReference>
<evidence type="ECO:0000256" key="9">
    <source>
        <dbReference type="SAM" id="MobiDB-lite"/>
    </source>
</evidence>
<dbReference type="Gene3D" id="1.25.10.10">
    <property type="entry name" value="Leucine-rich Repeat Variant"/>
    <property type="match status" value="1"/>
</dbReference>
<sequence>MANIRGLTVFISSIRNCKTQDQEQKKVQKELAKIRAAFGKKRVDGYSKKKYLWKIMYIYMLGYSPNFGHMEAVNLITSTKFSEKQVGYVSLSVLLIEHRDLLRLCIQSFKNDLMSTNEIYQCLALTAIANVAEQEMAESLSSDVQKLLLAPHSRNFVKKKAALCLLRLYRKFPEIIQADSWAPRLIEKLEGNIGVITCVMSLLTEIVKNSQKGYESVVPQVIKLLTKFAITRDCQKDYTYYKTPCPWLQVKLLRILQYFPAPQDPHLKTRLFEILDRIVHKTEITKSVNKNNAEHGLLFEAFGLIIHLRLASTHPLQNQAIVRLSQFVSVREPNIRYLGLEMMSRIAALPGTLESIKRHQSTIKFSMKDEDISIRKRAVDLLYAMCDKTNCQSVIADLLDYLTSADFSMREELVLKIAILAEKFSPSKKFYVDVILKLITVSGDFVTQDIWHRVVQIVTNNEETQVYAAKTVYEALRAEHVHENAVKIGGYILGEFGHLLQEVSTEEQFEVLSAQFSTSSPSTKALLLSTYMKMANMNENLVDRVSKEFKKCRTDADSEIQQRACEYLAMSKHPDKELMNSVWETMPDFPDRESALEKKGRGKSRSTDEVKSNDSESEWSTSEESEASSESEEEEEEDAQESPQEGYEKPYWDTEDAARNGGTADSVHSSDGSDQDNSSYEDSDSAEYSAEETPRTAPTAKANTAQELNPPQLLDLGNMSSFGSTAISRVASSPVHAPVHAPSITQNMDLLSNVLFRSNGVLYESDVVEIGSRMRIENGHICKFILYYGNRNPREDLKNVECKVLSSVGLNIQIKPDETFSVGAKKQIPQHLMIYCVQPFETYPEVSIEYTMFGKVTSFVLKLPILASKFIQPWQCPMQEFVATWKQIDVSDEERFPFKSKTPIDVAKLRKDFEGLGMHVHPPMQNSPGTIVMSFTFHTANKRSDGEFLSFRVLIRLETNQKVNMFRATIRSEHRQVTAAFKYTLQQLFGAD</sequence>
<dbReference type="SUPFAM" id="SSF55711">
    <property type="entry name" value="Subdomain of clathrin and coatomer appendage domain"/>
    <property type="match status" value="1"/>
</dbReference>
<comment type="subcellular location">
    <subcellularLocation>
        <location evidence="1">Membrane</location>
        <location evidence="1">Coated pit</location>
        <topology evidence="1">Peripheral membrane protein</topology>
        <orientation evidence="1">Cytoplasmic side</orientation>
    </subcellularLocation>
</comment>
<evidence type="ECO:0000256" key="2">
    <source>
        <dbReference type="ARBA" id="ARBA00022448"/>
    </source>
</evidence>
<evidence type="ECO:0000256" key="6">
    <source>
        <dbReference type="ARBA" id="ARBA00023176"/>
    </source>
</evidence>
<dbReference type="Pfam" id="PF01602">
    <property type="entry name" value="Adaptin_N"/>
    <property type="match status" value="1"/>
</dbReference>
<evidence type="ECO:0000313" key="13">
    <source>
        <dbReference type="EMBL" id="LAC25900.1"/>
    </source>
</evidence>
<dbReference type="InterPro" id="IPR002553">
    <property type="entry name" value="Clathrin/coatomer_adapt-like_N"/>
</dbReference>
<dbReference type="EMBL" id="IACT01006776">
    <property type="protein sequence ID" value="LAC25900.1"/>
    <property type="molecule type" value="mRNA"/>
</dbReference>
<name>A0A6A7G4W7_9CRUS</name>
<reference evidence="13" key="1">
    <citation type="submission" date="2017-11" db="EMBL/GenBank/DDBJ databases">
        <title>The sensing device of the deep-sea amphipod.</title>
        <authorList>
            <person name="Kobayashi H."/>
            <person name="Nagahama T."/>
            <person name="Arai W."/>
            <person name="Sasagawa Y."/>
            <person name="Umeda M."/>
            <person name="Hayashi T."/>
            <person name="Nikaido I."/>
            <person name="Watanabe H."/>
            <person name="Oguri K."/>
            <person name="Kitazato H."/>
            <person name="Fujioka K."/>
            <person name="Kido Y."/>
            <person name="Takami H."/>
        </authorList>
    </citation>
    <scope>NUCLEOTIDE SEQUENCE</scope>
    <source>
        <tissue evidence="13">Whole body</tissue>
    </source>
</reference>